<protein>
    <recommendedName>
        <fullName evidence="5">CMP/dCMP-type deaminase domain-containing protein</fullName>
    </recommendedName>
</protein>
<reference evidence="6 7" key="1">
    <citation type="submission" date="2021-01" db="EMBL/GenBank/DDBJ databases">
        <title>Actinoplanes sp. nov. LDG1-06 isolated from lichen.</title>
        <authorList>
            <person name="Saeng-In P."/>
            <person name="Phongsopitanun W."/>
            <person name="Kanchanasin P."/>
            <person name="Yuki M."/>
            <person name="Kudo T."/>
            <person name="Ohkuma M."/>
            <person name="Tanasupawat S."/>
        </authorList>
    </citation>
    <scope>NUCLEOTIDE SEQUENCE [LARGE SCALE GENOMIC DNA]</scope>
    <source>
        <strain evidence="6 7">LDG1-06</strain>
    </source>
</reference>
<keyword evidence="3" id="KW-0378">Hydrolase</keyword>
<dbReference type="InterPro" id="IPR027417">
    <property type="entry name" value="P-loop_NTPase"/>
</dbReference>
<evidence type="ECO:0000256" key="4">
    <source>
        <dbReference type="ARBA" id="ARBA00022833"/>
    </source>
</evidence>
<dbReference type="InterPro" id="IPR002125">
    <property type="entry name" value="CMP_dCMP_dom"/>
</dbReference>
<keyword evidence="7" id="KW-1185">Reference proteome</keyword>
<dbReference type="Gene3D" id="3.40.50.300">
    <property type="entry name" value="P-loop containing nucleotide triphosphate hydrolases"/>
    <property type="match status" value="1"/>
</dbReference>
<evidence type="ECO:0000313" key="7">
    <source>
        <dbReference type="Proteomes" id="UP000632138"/>
    </source>
</evidence>
<evidence type="ECO:0000256" key="1">
    <source>
        <dbReference type="ARBA" id="ARBA00006576"/>
    </source>
</evidence>
<gene>
    <name evidence="6" type="ORF">JIG36_48535</name>
</gene>
<evidence type="ECO:0000259" key="5">
    <source>
        <dbReference type="PROSITE" id="PS51747"/>
    </source>
</evidence>
<organism evidence="6 7">
    <name type="scientific">Paractinoplanes ovalisporus</name>
    <dbReference type="NCBI Taxonomy" id="2810368"/>
    <lineage>
        <taxon>Bacteria</taxon>
        <taxon>Bacillati</taxon>
        <taxon>Actinomycetota</taxon>
        <taxon>Actinomycetes</taxon>
        <taxon>Micromonosporales</taxon>
        <taxon>Micromonosporaceae</taxon>
        <taxon>Paractinoplanes</taxon>
    </lineage>
</organism>
<dbReference type="SUPFAM" id="SSF53927">
    <property type="entry name" value="Cytidine deaminase-like"/>
    <property type="match status" value="1"/>
</dbReference>
<dbReference type="PROSITE" id="PS51747">
    <property type="entry name" value="CYT_DCMP_DEAMINASES_2"/>
    <property type="match status" value="1"/>
</dbReference>
<comment type="similarity">
    <text evidence="1">Belongs to the cytidine and deoxycytidylate deaminase family.</text>
</comment>
<proteinExistence type="inferred from homology"/>
<dbReference type="Proteomes" id="UP000632138">
    <property type="component" value="Unassembled WGS sequence"/>
</dbReference>
<dbReference type="InterPro" id="IPR016192">
    <property type="entry name" value="APOBEC/CMP_deaminase_Zn-bd"/>
</dbReference>
<dbReference type="PANTHER" id="PTHR11086:SF18">
    <property type="entry name" value="DEOXYCYTIDYLATE DEAMINASE"/>
    <property type="match status" value="1"/>
</dbReference>
<comment type="caution">
    <text evidence="6">The sequence shown here is derived from an EMBL/GenBank/DDBJ whole genome shotgun (WGS) entry which is preliminary data.</text>
</comment>
<dbReference type="Pfam" id="PF00383">
    <property type="entry name" value="dCMP_cyt_deam_1"/>
    <property type="match status" value="1"/>
</dbReference>
<dbReference type="RefSeq" id="WP_203383726.1">
    <property type="nucleotide sequence ID" value="NZ_JAENHP010000035.1"/>
</dbReference>
<dbReference type="EMBL" id="JAENHP010000035">
    <property type="protein sequence ID" value="MBM2623370.1"/>
    <property type="molecule type" value="Genomic_DNA"/>
</dbReference>
<evidence type="ECO:0000256" key="2">
    <source>
        <dbReference type="ARBA" id="ARBA00022723"/>
    </source>
</evidence>
<dbReference type="PANTHER" id="PTHR11086">
    <property type="entry name" value="DEOXYCYTIDYLATE DEAMINASE-RELATED"/>
    <property type="match status" value="1"/>
</dbReference>
<keyword evidence="2" id="KW-0479">Metal-binding</keyword>
<evidence type="ECO:0000256" key="3">
    <source>
        <dbReference type="ARBA" id="ARBA00022801"/>
    </source>
</evidence>
<dbReference type="Gene3D" id="3.40.140.10">
    <property type="entry name" value="Cytidine Deaminase, domain 2"/>
    <property type="match status" value="1"/>
</dbReference>
<sequence>MSRESKPARKLGTNESRPDLIIGIVRPIGVPGERFYEHLETRLNFYHYRAHLIKLSHILSDLAESAGRLNIFDSPDRRAEILINEGNRARREASDDAAVVKLGILRIIEERRISEPPTAFIIDSLKREEEIDFLREVYGESVIVFGLHASLKLRKKKLVESYRIKRATQSPSQLDLIINGLLERDRTEKGKDNHGQDVLGALPSADVFIDTSSQPDSQIGRVIDLIFRNPRRSTPTVAELAMSIADRASATSPELGRRVGAAIVQRDTIVGTGANIHPQTASVPEIDSSALDIHELVGDMLSLLSSDGVTLSDEAKSQLEGDPDGYVSRLLRGVLKKAKVRDLTEFQTTVHAEMGALMAALKCNTDINGATIYVTAFPCHGCAKHLVSLGLKVVYLDPYPKSRAEAMYGSAVSKDFQPFIGVAPRRFDSLFFAPDERKAKDGNILPVDRFAQPYLPGAPWPREVALRERKVIGASQSVYDGE</sequence>
<keyword evidence="4" id="KW-0862">Zinc</keyword>
<accession>A0ABS2AU26</accession>
<feature type="domain" description="CMP/dCMP-type deaminase" evidence="5">
    <location>
        <begin position="236"/>
        <end position="423"/>
    </location>
</feature>
<evidence type="ECO:0000313" key="6">
    <source>
        <dbReference type="EMBL" id="MBM2623370.1"/>
    </source>
</evidence>
<dbReference type="PROSITE" id="PS00903">
    <property type="entry name" value="CYT_DCMP_DEAMINASES_1"/>
    <property type="match status" value="1"/>
</dbReference>
<dbReference type="InterPro" id="IPR015517">
    <property type="entry name" value="dCMP_deaminase-rel"/>
</dbReference>
<name>A0ABS2AU26_9ACTN</name>
<dbReference type="InterPro" id="IPR016193">
    <property type="entry name" value="Cytidine_deaminase-like"/>
</dbReference>